<dbReference type="PROSITE" id="PS51257">
    <property type="entry name" value="PROKAR_LIPOPROTEIN"/>
    <property type="match status" value="1"/>
</dbReference>
<gene>
    <name evidence="2" type="ORF">Cflav_PD5333</name>
</gene>
<protein>
    <submittedName>
        <fullName evidence="2">Uncharacterized protein</fullName>
    </submittedName>
</protein>
<evidence type="ECO:0000313" key="2">
    <source>
        <dbReference type="EMBL" id="EEF62698.1"/>
    </source>
</evidence>
<dbReference type="EMBL" id="ABOX02000004">
    <property type="protein sequence ID" value="EEF62698.1"/>
    <property type="molecule type" value="Genomic_DNA"/>
</dbReference>
<feature type="signal peptide" evidence="1">
    <location>
        <begin position="1"/>
        <end position="22"/>
    </location>
</feature>
<accession>B9XCN0</accession>
<feature type="non-terminal residue" evidence="2">
    <location>
        <position position="54"/>
    </location>
</feature>
<feature type="chain" id="PRO_5002894655" evidence="1">
    <location>
        <begin position="23"/>
        <end position="54"/>
    </location>
</feature>
<comment type="caution">
    <text evidence="2">The sequence shown here is derived from an EMBL/GenBank/DDBJ whole genome shotgun (WGS) entry which is preliminary data.</text>
</comment>
<name>B9XCN0_PEDPL</name>
<keyword evidence="3" id="KW-1185">Reference proteome</keyword>
<evidence type="ECO:0000256" key="1">
    <source>
        <dbReference type="SAM" id="SignalP"/>
    </source>
</evidence>
<proteinExistence type="predicted"/>
<dbReference type="AlphaFoldDB" id="B9XCN0"/>
<organism evidence="2 3">
    <name type="scientific">Pedosphaera parvula (strain Ellin514)</name>
    <dbReference type="NCBI Taxonomy" id="320771"/>
    <lineage>
        <taxon>Bacteria</taxon>
        <taxon>Pseudomonadati</taxon>
        <taxon>Verrucomicrobiota</taxon>
        <taxon>Pedosphaerae</taxon>
        <taxon>Pedosphaerales</taxon>
        <taxon>Pedosphaeraceae</taxon>
        <taxon>Pedosphaera</taxon>
    </lineage>
</organism>
<reference evidence="2 3" key="1">
    <citation type="journal article" date="2011" name="J. Bacteriol.">
        <title>Genome sequence of 'Pedosphaera parvula' Ellin514, an aerobic Verrucomicrobial isolate from pasture soil.</title>
        <authorList>
            <person name="Kant R."/>
            <person name="van Passel M.W."/>
            <person name="Sangwan P."/>
            <person name="Palva A."/>
            <person name="Lucas S."/>
            <person name="Copeland A."/>
            <person name="Lapidus A."/>
            <person name="Glavina Del Rio T."/>
            <person name="Dalin E."/>
            <person name="Tice H."/>
            <person name="Bruce D."/>
            <person name="Goodwin L."/>
            <person name="Pitluck S."/>
            <person name="Chertkov O."/>
            <person name="Larimer F.W."/>
            <person name="Land M.L."/>
            <person name="Hauser L."/>
            <person name="Brettin T.S."/>
            <person name="Detter J.C."/>
            <person name="Han S."/>
            <person name="de Vos W.M."/>
            <person name="Janssen P.H."/>
            <person name="Smidt H."/>
        </authorList>
    </citation>
    <scope>NUCLEOTIDE SEQUENCE [LARGE SCALE GENOMIC DNA]</scope>
    <source>
        <strain evidence="2 3">Ellin514</strain>
    </source>
</reference>
<keyword evidence="1" id="KW-0732">Signal</keyword>
<sequence precursor="true">MKPKPLLTLALCASAAALLVTGCVTREVHYQQAPVVVQGTPPPPATEVIVSEPP</sequence>
<dbReference type="Proteomes" id="UP000003688">
    <property type="component" value="Unassembled WGS sequence"/>
</dbReference>
<evidence type="ECO:0000313" key="3">
    <source>
        <dbReference type="Proteomes" id="UP000003688"/>
    </source>
</evidence>